<keyword evidence="2" id="KW-1185">Reference proteome</keyword>
<dbReference type="Proteomes" id="UP000823775">
    <property type="component" value="Unassembled WGS sequence"/>
</dbReference>
<proteinExistence type="predicted"/>
<name>A0ABS8WRA7_DATST</name>
<evidence type="ECO:0000313" key="2">
    <source>
        <dbReference type="Proteomes" id="UP000823775"/>
    </source>
</evidence>
<sequence length="155" mass="17850">MKRECALLTQTKMMRETIVVLDKGWILLEQRRPNLHMPSQSWGKRKLKLCSVGFLCCSLNAQALSCTNRGYLSPSRTSKSVNQKPLCVPRSSRLRRAMSWSMSSSSDPRIRYTQRAWGLHCPLSAQMMLVRMTAALVLNWPCPSGPIRLMRRRRQ</sequence>
<evidence type="ECO:0000313" key="1">
    <source>
        <dbReference type="EMBL" id="MCE3214693.1"/>
    </source>
</evidence>
<protein>
    <submittedName>
        <fullName evidence="1">Uncharacterized protein</fullName>
    </submittedName>
</protein>
<dbReference type="EMBL" id="JACEIK010009783">
    <property type="protein sequence ID" value="MCE3214693.1"/>
    <property type="molecule type" value="Genomic_DNA"/>
</dbReference>
<accession>A0ABS8WRA7</accession>
<comment type="caution">
    <text evidence="1">The sequence shown here is derived from an EMBL/GenBank/DDBJ whole genome shotgun (WGS) entry which is preliminary data.</text>
</comment>
<organism evidence="1 2">
    <name type="scientific">Datura stramonium</name>
    <name type="common">Jimsonweed</name>
    <name type="synonym">Common thornapple</name>
    <dbReference type="NCBI Taxonomy" id="4076"/>
    <lineage>
        <taxon>Eukaryota</taxon>
        <taxon>Viridiplantae</taxon>
        <taxon>Streptophyta</taxon>
        <taxon>Embryophyta</taxon>
        <taxon>Tracheophyta</taxon>
        <taxon>Spermatophyta</taxon>
        <taxon>Magnoliopsida</taxon>
        <taxon>eudicotyledons</taxon>
        <taxon>Gunneridae</taxon>
        <taxon>Pentapetalae</taxon>
        <taxon>asterids</taxon>
        <taxon>lamiids</taxon>
        <taxon>Solanales</taxon>
        <taxon>Solanaceae</taxon>
        <taxon>Solanoideae</taxon>
        <taxon>Datureae</taxon>
        <taxon>Datura</taxon>
    </lineage>
</organism>
<reference evidence="1 2" key="1">
    <citation type="journal article" date="2021" name="BMC Genomics">
        <title>Datura genome reveals duplications of psychoactive alkaloid biosynthetic genes and high mutation rate following tissue culture.</title>
        <authorList>
            <person name="Rajewski A."/>
            <person name="Carter-House D."/>
            <person name="Stajich J."/>
            <person name="Litt A."/>
        </authorList>
    </citation>
    <scope>NUCLEOTIDE SEQUENCE [LARGE SCALE GENOMIC DNA]</scope>
    <source>
        <strain evidence="1">AR-01</strain>
    </source>
</reference>
<gene>
    <name evidence="1" type="ORF">HAX54_053068</name>
</gene>